<dbReference type="Proteomes" id="UP001491310">
    <property type="component" value="Unassembled WGS sequence"/>
</dbReference>
<keyword evidence="5 8" id="KW-0472">Membrane</keyword>
<feature type="transmembrane region" description="Helical" evidence="8">
    <location>
        <begin position="215"/>
        <end position="235"/>
    </location>
</feature>
<gene>
    <name evidence="9" type="ORF">WJX75_002247</name>
</gene>
<evidence type="ECO:0000256" key="8">
    <source>
        <dbReference type="SAM" id="Phobius"/>
    </source>
</evidence>
<feature type="transmembrane region" description="Helical" evidence="8">
    <location>
        <begin position="146"/>
        <end position="169"/>
    </location>
</feature>
<proteinExistence type="inferred from homology"/>
<dbReference type="Gene3D" id="1.20.1250.20">
    <property type="entry name" value="MFS general substrate transporter like domains"/>
    <property type="match status" value="1"/>
</dbReference>
<evidence type="ECO:0000256" key="6">
    <source>
        <dbReference type="RuleBase" id="RU003755"/>
    </source>
</evidence>
<name>A0ABR2Z3G9_9CHLO</name>
<dbReference type="SUPFAM" id="SSF103473">
    <property type="entry name" value="MFS general substrate transporter"/>
    <property type="match status" value="1"/>
</dbReference>
<reference evidence="9 10" key="1">
    <citation type="journal article" date="2024" name="Nat. Commun.">
        <title>Phylogenomics reveals the evolutionary origins of lichenization in chlorophyte algae.</title>
        <authorList>
            <person name="Puginier C."/>
            <person name="Libourel C."/>
            <person name="Otte J."/>
            <person name="Skaloud P."/>
            <person name="Haon M."/>
            <person name="Grisel S."/>
            <person name="Petersen M."/>
            <person name="Berrin J.G."/>
            <person name="Delaux P.M."/>
            <person name="Dal Grande F."/>
            <person name="Keller J."/>
        </authorList>
    </citation>
    <scope>NUCLEOTIDE SEQUENCE [LARGE SCALE GENOMIC DNA]</scope>
    <source>
        <strain evidence="9 10">SAG 216-7</strain>
    </source>
</reference>
<keyword evidence="4 8" id="KW-1133">Transmembrane helix</keyword>
<keyword evidence="6" id="KW-0813">Transport</keyword>
<sequence>MASEEKNEAAPATKGGFDEIDIRQPANTNDKPPKSRSKLLTVCPYILGNELCERLAYYSISTNLVQYLIDVLHFGTVDANNTVTNWSGTVYIFPLLGAFLADSYWGRYNTIIIFSIIYILGLVGVTLSAGVPALHDGQHGINQSSFFIGMLYIVALGTGGIKPCVSSFGADQFDESDRAQAKEKSSFFNWFYWMINIGALIASLLVVNLQTKVSWAWGYAVPTMAFGLALTLFLLGTRLYKHVPPGGSALTRIGQVLFACVRKIRVKPPKDDSQLYEVHDKQSAVKGSRKLAHTEQMRFLDRAATHMPKQLPGKEEKWLYTVTQVEEVKRMLGFVPIMIATIIFNTVYAQMSTVFVEQGLTMDLSMGPNFSITSASLSAFDTIAIIILIPFYDRILIPFLSRYNLQPSYLQRVGIGLVISTFSMVAAAIVEAVRLGQVRRLGLENSTDPVPMSVFWLVPQYFIIGAAEIMVNIGTLEMFYSEAPDAMRSLGSALQLLTTSLGSYLASAVTIIVASATTKNGAVGWLPNNLNQGRLDYYYVVLVIMSVLNIFFFIFVARLYKYKKIDARSFDPEGTLTGVVDTPHGGLEVETHHEAKSGNALRPHNYQPPTPPYYGRISGGEMRD</sequence>
<evidence type="ECO:0008006" key="11">
    <source>
        <dbReference type="Google" id="ProtNLM"/>
    </source>
</evidence>
<evidence type="ECO:0000256" key="7">
    <source>
        <dbReference type="SAM" id="MobiDB-lite"/>
    </source>
</evidence>
<feature type="transmembrane region" description="Helical" evidence="8">
    <location>
        <begin position="112"/>
        <end position="134"/>
    </location>
</feature>
<feature type="region of interest" description="Disordered" evidence="7">
    <location>
        <begin position="592"/>
        <end position="624"/>
    </location>
</feature>
<evidence type="ECO:0000256" key="5">
    <source>
        <dbReference type="ARBA" id="ARBA00023136"/>
    </source>
</evidence>
<feature type="transmembrane region" description="Helical" evidence="8">
    <location>
        <begin position="370"/>
        <end position="392"/>
    </location>
</feature>
<protein>
    <recommendedName>
        <fullName evidence="11">PTR2-domain-containing protein</fullName>
    </recommendedName>
</protein>
<feature type="transmembrane region" description="Helical" evidence="8">
    <location>
        <begin position="413"/>
        <end position="433"/>
    </location>
</feature>
<feature type="transmembrane region" description="Helical" evidence="8">
    <location>
        <begin position="494"/>
        <end position="517"/>
    </location>
</feature>
<evidence type="ECO:0000313" key="9">
    <source>
        <dbReference type="EMBL" id="KAK9918205.1"/>
    </source>
</evidence>
<feature type="transmembrane region" description="Helical" evidence="8">
    <location>
        <begin position="453"/>
        <end position="473"/>
    </location>
</feature>
<feature type="transmembrane region" description="Helical" evidence="8">
    <location>
        <begin position="190"/>
        <end position="209"/>
    </location>
</feature>
<dbReference type="InterPro" id="IPR018456">
    <property type="entry name" value="PTR2_symporter_CS"/>
</dbReference>
<feature type="transmembrane region" description="Helical" evidence="8">
    <location>
        <begin position="537"/>
        <end position="560"/>
    </location>
</feature>
<dbReference type="PROSITE" id="PS01022">
    <property type="entry name" value="PTR2_1"/>
    <property type="match status" value="1"/>
</dbReference>
<dbReference type="PANTHER" id="PTHR11654">
    <property type="entry name" value="OLIGOPEPTIDE TRANSPORTER-RELATED"/>
    <property type="match status" value="1"/>
</dbReference>
<evidence type="ECO:0000256" key="3">
    <source>
        <dbReference type="ARBA" id="ARBA00022692"/>
    </source>
</evidence>
<dbReference type="CDD" id="cd17351">
    <property type="entry name" value="MFS_NPF"/>
    <property type="match status" value="1"/>
</dbReference>
<evidence type="ECO:0000256" key="2">
    <source>
        <dbReference type="ARBA" id="ARBA00005982"/>
    </source>
</evidence>
<evidence type="ECO:0000313" key="10">
    <source>
        <dbReference type="Proteomes" id="UP001491310"/>
    </source>
</evidence>
<evidence type="ECO:0000256" key="4">
    <source>
        <dbReference type="ARBA" id="ARBA00022989"/>
    </source>
</evidence>
<dbReference type="InterPro" id="IPR036259">
    <property type="entry name" value="MFS_trans_sf"/>
</dbReference>
<dbReference type="PROSITE" id="PS01023">
    <property type="entry name" value="PTR2_2"/>
    <property type="match status" value="1"/>
</dbReference>
<dbReference type="EMBL" id="JALJOT010000001">
    <property type="protein sequence ID" value="KAK9918205.1"/>
    <property type="molecule type" value="Genomic_DNA"/>
</dbReference>
<feature type="transmembrane region" description="Helical" evidence="8">
    <location>
        <begin position="331"/>
        <end position="350"/>
    </location>
</feature>
<accession>A0ABR2Z3G9</accession>
<comment type="caution">
    <text evidence="9">The sequence shown here is derived from an EMBL/GenBank/DDBJ whole genome shotgun (WGS) entry which is preliminary data.</text>
</comment>
<keyword evidence="3 6" id="KW-0812">Transmembrane</keyword>
<dbReference type="Pfam" id="PF00854">
    <property type="entry name" value="PTR2"/>
    <property type="match status" value="1"/>
</dbReference>
<organism evidence="9 10">
    <name type="scientific">Coccomyxa subellipsoidea</name>
    <dbReference type="NCBI Taxonomy" id="248742"/>
    <lineage>
        <taxon>Eukaryota</taxon>
        <taxon>Viridiplantae</taxon>
        <taxon>Chlorophyta</taxon>
        <taxon>core chlorophytes</taxon>
        <taxon>Trebouxiophyceae</taxon>
        <taxon>Trebouxiophyceae incertae sedis</taxon>
        <taxon>Coccomyxaceae</taxon>
        <taxon>Coccomyxa</taxon>
    </lineage>
</organism>
<evidence type="ECO:0000256" key="1">
    <source>
        <dbReference type="ARBA" id="ARBA00004141"/>
    </source>
</evidence>
<comment type="similarity">
    <text evidence="2 6">Belongs to the major facilitator superfamily. Proton-dependent oligopeptide transporter (POT/PTR) (TC 2.A.17) family.</text>
</comment>
<feature type="region of interest" description="Disordered" evidence="7">
    <location>
        <begin position="1"/>
        <end position="35"/>
    </location>
</feature>
<keyword evidence="10" id="KW-1185">Reference proteome</keyword>
<dbReference type="InterPro" id="IPR000109">
    <property type="entry name" value="POT_fam"/>
</dbReference>
<comment type="subcellular location">
    <subcellularLocation>
        <location evidence="1 6">Membrane</location>
        <topology evidence="1 6">Multi-pass membrane protein</topology>
    </subcellularLocation>
</comment>